<protein>
    <submittedName>
        <fullName evidence="4">DUF4845 domain-containing protein</fullName>
    </submittedName>
</protein>
<proteinExistence type="predicted"/>
<keyword evidence="6" id="KW-1185">Reference proteome</keyword>
<reference evidence="2" key="2">
    <citation type="submission" date="2021-06" db="EMBL/GenBank/DDBJ databases">
        <title>Propagation of a rapidly emergent carbapenem-resistant Acinetobacter baumannii lineage by various extra-hospital transmission networks.</title>
        <authorList>
            <person name="Calix J."/>
        </authorList>
    </citation>
    <scope>NUCLEOTIDE SEQUENCE</scope>
    <source>
        <strain evidence="2">WU_MDCI_Aw63</strain>
    </source>
</reference>
<evidence type="ECO:0000313" key="4">
    <source>
        <dbReference type="EMBL" id="RBA45378.1"/>
    </source>
</evidence>
<evidence type="ECO:0000256" key="1">
    <source>
        <dbReference type="SAM" id="Phobius"/>
    </source>
</evidence>
<evidence type="ECO:0000313" key="2">
    <source>
        <dbReference type="EMBL" id="MCU4396004.1"/>
    </source>
</evidence>
<dbReference type="Proteomes" id="UP001208534">
    <property type="component" value="Unassembled WGS sequence"/>
</dbReference>
<sequence length="126" mass="14447">MRKSQQGASYIAILFGVVLFAIAVKAAIAIWPAYWDDKIINTQIEGVLKDSPENITPAKFAQQMDQRLDMNGVRDLRFKDVAIVTYKDDLIVKKKYEVRKPFMLNISLVMTFEKTFDQKSAKQQAE</sequence>
<reference evidence="3 6" key="3">
    <citation type="submission" date="2024-03" db="EMBL/GenBank/DDBJ databases">
        <title>Cross-transmission of Acinetobacter junii carrying blaOXA-58 in a neonatal intensive care unit.</title>
        <authorList>
            <person name="Bour M."/>
            <person name="Potron A."/>
            <person name="Lecointe D."/>
        </authorList>
    </citation>
    <scope>NUCLEOTIDE SEQUENCE [LARGE SCALE GENOMIC DNA]</scope>
    <source>
        <strain evidence="3 6">21A3096 case 1</strain>
    </source>
</reference>
<dbReference type="EMBL" id="JBBMLE010000001">
    <property type="protein sequence ID" value="MEK0250984.1"/>
    <property type="molecule type" value="Genomic_DNA"/>
</dbReference>
<dbReference type="AlphaFoldDB" id="A0A365PH37"/>
<keyword evidence="1" id="KW-0472">Membrane</keyword>
<dbReference type="STRING" id="40215.BVL33_07080"/>
<keyword evidence="1" id="KW-0812">Transmembrane</keyword>
<reference evidence="4 5" key="1">
    <citation type="submission" date="2018-04" db="EMBL/GenBank/DDBJ databases">
        <title>Acinetobacter junii Genome sequencing and assembly.</title>
        <authorList>
            <person name="Su J."/>
            <person name="Rensing C."/>
            <person name="Mazhar H.S."/>
        </authorList>
    </citation>
    <scope>NUCLEOTIDE SEQUENCE [LARGE SCALE GENOMIC DNA]</scope>
    <source>
        <strain evidence="4 5">SC22</strain>
    </source>
</reference>
<name>A0A365PH37_ACIJU</name>
<dbReference type="InterPro" id="IPR032314">
    <property type="entry name" value="DUF4845"/>
</dbReference>
<evidence type="ECO:0000313" key="5">
    <source>
        <dbReference type="Proteomes" id="UP000253688"/>
    </source>
</evidence>
<keyword evidence="1" id="KW-1133">Transmembrane helix</keyword>
<dbReference type="Pfam" id="PF16137">
    <property type="entry name" value="DUF4845"/>
    <property type="match status" value="1"/>
</dbReference>
<evidence type="ECO:0000313" key="6">
    <source>
        <dbReference type="Proteomes" id="UP001498501"/>
    </source>
</evidence>
<organism evidence="4 5">
    <name type="scientific">Acinetobacter junii</name>
    <dbReference type="NCBI Taxonomy" id="40215"/>
    <lineage>
        <taxon>Bacteria</taxon>
        <taxon>Pseudomonadati</taxon>
        <taxon>Pseudomonadota</taxon>
        <taxon>Gammaproteobacteria</taxon>
        <taxon>Moraxellales</taxon>
        <taxon>Moraxellaceae</taxon>
        <taxon>Acinetobacter</taxon>
    </lineage>
</organism>
<dbReference type="EMBL" id="QEWH01000069">
    <property type="protein sequence ID" value="RBA45378.1"/>
    <property type="molecule type" value="Genomic_DNA"/>
</dbReference>
<accession>A0A365PH37</accession>
<feature type="transmembrane region" description="Helical" evidence="1">
    <location>
        <begin position="12"/>
        <end position="35"/>
    </location>
</feature>
<dbReference type="Proteomes" id="UP000253688">
    <property type="component" value="Unassembled WGS sequence"/>
</dbReference>
<comment type="caution">
    <text evidence="4">The sequence shown here is derived from an EMBL/GenBank/DDBJ whole genome shotgun (WGS) entry which is preliminary data.</text>
</comment>
<dbReference type="Proteomes" id="UP001498501">
    <property type="component" value="Unassembled WGS sequence"/>
</dbReference>
<dbReference type="RefSeq" id="WP_004959732.1">
    <property type="nucleotide sequence ID" value="NZ_BBSG01000010.1"/>
</dbReference>
<evidence type="ECO:0000313" key="3">
    <source>
        <dbReference type="EMBL" id="MEK0250984.1"/>
    </source>
</evidence>
<dbReference type="OrthoDB" id="5734946at2"/>
<dbReference type="EMBL" id="JAHPRE010000008">
    <property type="protein sequence ID" value="MCU4396004.1"/>
    <property type="molecule type" value="Genomic_DNA"/>
</dbReference>
<gene>
    <name evidence="4" type="ORF">DC346_11680</name>
    <name evidence="2" type="ORF">KTH64_03240</name>
    <name evidence="3" type="ORF">WM018_00355</name>
</gene>